<evidence type="ECO:0000256" key="4">
    <source>
        <dbReference type="SAM" id="SignalP"/>
    </source>
</evidence>
<keyword evidence="7" id="KW-1185">Reference proteome</keyword>
<accession>A0A179FDE0</accession>
<dbReference type="Gene3D" id="3.40.50.720">
    <property type="entry name" value="NAD(P)-binding Rossmann-like Domain"/>
    <property type="match status" value="1"/>
</dbReference>
<feature type="signal peptide" evidence="4">
    <location>
        <begin position="1"/>
        <end position="35"/>
    </location>
</feature>
<keyword evidence="4" id="KW-0732">Signal</keyword>
<organism evidence="6 7">
    <name type="scientific">Pochonia chlamydosporia 170</name>
    <dbReference type="NCBI Taxonomy" id="1380566"/>
    <lineage>
        <taxon>Eukaryota</taxon>
        <taxon>Fungi</taxon>
        <taxon>Dikarya</taxon>
        <taxon>Ascomycota</taxon>
        <taxon>Pezizomycotina</taxon>
        <taxon>Sordariomycetes</taxon>
        <taxon>Hypocreomycetidae</taxon>
        <taxon>Hypocreales</taxon>
        <taxon>Clavicipitaceae</taxon>
        <taxon>Pochonia</taxon>
    </lineage>
</organism>
<dbReference type="RefSeq" id="XP_018141094.1">
    <property type="nucleotide sequence ID" value="XM_018288286.1"/>
</dbReference>
<evidence type="ECO:0000256" key="3">
    <source>
        <dbReference type="ARBA" id="ARBA00023002"/>
    </source>
</evidence>
<proteinExistence type="inferred from homology"/>
<evidence type="ECO:0000313" key="7">
    <source>
        <dbReference type="Proteomes" id="UP000078397"/>
    </source>
</evidence>
<dbReference type="KEGG" id="pchm:VFPPC_09814"/>
<evidence type="ECO:0000256" key="2">
    <source>
        <dbReference type="ARBA" id="ARBA00022857"/>
    </source>
</evidence>
<keyword evidence="3" id="KW-0560">Oxidoreductase</keyword>
<dbReference type="EMBL" id="LSBJ02000006">
    <property type="protein sequence ID" value="OAQ63514.1"/>
    <property type="molecule type" value="Genomic_DNA"/>
</dbReference>
<dbReference type="PANTHER" id="PTHR39142:SF1">
    <property type="entry name" value="AEL197CP"/>
    <property type="match status" value="1"/>
</dbReference>
<dbReference type="Proteomes" id="UP000078397">
    <property type="component" value="Unassembled WGS sequence"/>
</dbReference>
<dbReference type="CDD" id="cd05233">
    <property type="entry name" value="SDR_c"/>
    <property type="match status" value="1"/>
</dbReference>
<evidence type="ECO:0000259" key="5">
    <source>
        <dbReference type="SMART" id="SM00822"/>
    </source>
</evidence>
<dbReference type="InterPro" id="IPR036291">
    <property type="entry name" value="NAD(P)-bd_dom_sf"/>
</dbReference>
<dbReference type="InterPro" id="IPR002347">
    <property type="entry name" value="SDR_fam"/>
</dbReference>
<dbReference type="InterPro" id="IPR024338">
    <property type="entry name" value="MID1/Yam8"/>
</dbReference>
<dbReference type="STRING" id="1380566.A0A179FDE0"/>
<dbReference type="Pfam" id="PF00106">
    <property type="entry name" value="adh_short"/>
    <property type="match status" value="1"/>
</dbReference>
<evidence type="ECO:0000313" key="6">
    <source>
        <dbReference type="EMBL" id="OAQ63514.1"/>
    </source>
</evidence>
<dbReference type="InterPro" id="IPR020904">
    <property type="entry name" value="Sc_DH/Rdtase_CS"/>
</dbReference>
<dbReference type="FunFam" id="3.40.50.720:FF:000173">
    <property type="entry name" value="3-oxoacyl-[acyl-carrier protein] reductase"/>
    <property type="match status" value="1"/>
</dbReference>
<dbReference type="GeneID" id="28852280"/>
<dbReference type="Pfam" id="PF12929">
    <property type="entry name" value="Mid1"/>
    <property type="match status" value="1"/>
</dbReference>
<dbReference type="InterPro" id="IPR057326">
    <property type="entry name" value="KR_dom"/>
</dbReference>
<dbReference type="GO" id="GO:0005262">
    <property type="term" value="F:calcium channel activity"/>
    <property type="evidence" value="ECO:0007669"/>
    <property type="project" value="InterPro"/>
</dbReference>
<reference evidence="6 7" key="1">
    <citation type="journal article" date="2016" name="PLoS Pathog.">
        <title>Biosynthesis of antibiotic leucinostatins in bio-control fungus Purpureocillium lilacinum and their inhibition on phytophthora revealed by genome mining.</title>
        <authorList>
            <person name="Wang G."/>
            <person name="Liu Z."/>
            <person name="Lin R."/>
            <person name="Li E."/>
            <person name="Mao Z."/>
            <person name="Ling J."/>
            <person name="Yang Y."/>
            <person name="Yin W.B."/>
            <person name="Xie B."/>
        </authorList>
    </citation>
    <scope>NUCLEOTIDE SEQUENCE [LARGE SCALE GENOMIC DNA]</scope>
    <source>
        <strain evidence="6">170</strain>
    </source>
</reference>
<dbReference type="GO" id="GO:0098703">
    <property type="term" value="P:calcium ion import across plasma membrane"/>
    <property type="evidence" value="ECO:0007669"/>
    <property type="project" value="InterPro"/>
</dbReference>
<comment type="similarity">
    <text evidence="1">Belongs to the short-chain dehydrogenases/reductases (SDR) family.</text>
</comment>
<name>A0A179FDE0_METCM</name>
<sequence length="888" mass="95121">MQLSPLQSRLVASLAATLCLVALYLLLSSPRGALAAELSPGSPSWMDLAVLDKDNVELQTSSTYDPIFGLFSRSILGRAQDMTPLENNKPLALNLDPGSAPICYVIKKGSLAPIASKGDQKRQADSEGGGSSGNIAIFISANTCFQPTTKADKKVTTPPQMTLLVSNQTDAGCPQITSTSSGAEAKGFTSRAFHEGAVTLSINATNDVYVAIYAPKVSDDFEGRYNFEIAVSNSSYFHQYQETGGAELLWMDSDSTSALLVTRNLTDESTEIRHVMGGIPPYELYVSGADAQYLNGMRRSACGLQKNALIGTNQQGNAKNNSMVKTAMTLRGPGGLPKQQFYVVGLNATSAYSGVMIKPANVTVNAKRDEADGSVPTSPGSIVYQATTFQTNAAPNCKVVTDLEFCDEIQYAVPGNDGKYNNTELAKAYDNYAKEMYDNFLKAMMQVACETDRTSKYSLARDCSDCKRAYKRWLCTVSIPRCEDFQGESQFSVIRNVGQSFPNGTMLATDVRANLATIPSQNTSRNGFIDTTIQPGPYREIMPCEDICYQVVQSCPSKLGFNCPQPGMYGFNVSYGKRDGDSSTVSCNFPGEARTPISGVAAIIPNLTLLMGVLALSVDNNIVGRLALVTGATGGIGSACARALAADGCDVVLHYSSSLDKAEDLAQQLRERHPEQLFTIARADLTSREATRQLVPNILSDPAVSAKHKSISILVANAGVGRRIRDIKDIEEDDWDHMLEINSRSQFVVTKACLPAMREQRWGRVILVGSIASKGGGINGCHYAASKGAMTSMGLNLATVLAPEGITVNIVQPAMIGATGMIPTPKATTWESNVDKEELRTTDPGLAIASSVPVHRLGTPEEVGNIVSMFARTGYMTGQEVLVSGGLR</sequence>
<dbReference type="PANTHER" id="PTHR39142">
    <property type="entry name" value="MID1P"/>
    <property type="match status" value="1"/>
</dbReference>
<dbReference type="GO" id="GO:0016491">
    <property type="term" value="F:oxidoreductase activity"/>
    <property type="evidence" value="ECO:0007669"/>
    <property type="project" value="UniProtKB-KW"/>
</dbReference>
<evidence type="ECO:0000256" key="1">
    <source>
        <dbReference type="ARBA" id="ARBA00006484"/>
    </source>
</evidence>
<feature type="chain" id="PRO_5008101552" evidence="4">
    <location>
        <begin position="36"/>
        <end position="888"/>
    </location>
</feature>
<feature type="domain" description="Ketoreductase" evidence="5">
    <location>
        <begin position="625"/>
        <end position="813"/>
    </location>
</feature>
<dbReference type="PROSITE" id="PS00061">
    <property type="entry name" value="ADH_SHORT"/>
    <property type="match status" value="1"/>
</dbReference>
<dbReference type="AlphaFoldDB" id="A0A179FDE0"/>
<protein>
    <submittedName>
        <fullName evidence="6">Stretch-activated Ca channel</fullName>
    </submittedName>
</protein>
<dbReference type="SMART" id="SM00822">
    <property type="entry name" value="PKS_KR"/>
    <property type="match status" value="1"/>
</dbReference>
<dbReference type="OrthoDB" id="5405745at2759"/>
<comment type="caution">
    <text evidence="6">The sequence shown here is derived from an EMBL/GenBank/DDBJ whole genome shotgun (WGS) entry which is preliminary data.</text>
</comment>
<dbReference type="PRINTS" id="PR00081">
    <property type="entry name" value="GDHRDH"/>
</dbReference>
<keyword evidence="2" id="KW-0521">NADP</keyword>
<dbReference type="SUPFAM" id="SSF51735">
    <property type="entry name" value="NAD(P)-binding Rossmann-fold domains"/>
    <property type="match status" value="1"/>
</dbReference>
<gene>
    <name evidence="6" type="ORF">VFPPC_09814</name>
</gene>